<dbReference type="Gene3D" id="3.20.20.10">
    <property type="entry name" value="Alanine racemase"/>
    <property type="match status" value="1"/>
</dbReference>
<organism evidence="3 4">
    <name type="scientific">Plakobranchus ocellatus</name>
    <dbReference type="NCBI Taxonomy" id="259542"/>
    <lineage>
        <taxon>Eukaryota</taxon>
        <taxon>Metazoa</taxon>
        <taxon>Spiralia</taxon>
        <taxon>Lophotrochozoa</taxon>
        <taxon>Mollusca</taxon>
        <taxon>Gastropoda</taxon>
        <taxon>Heterobranchia</taxon>
        <taxon>Euthyneura</taxon>
        <taxon>Panpulmonata</taxon>
        <taxon>Sacoglossa</taxon>
        <taxon>Placobranchoidea</taxon>
        <taxon>Plakobranchidae</taxon>
        <taxon>Plakobranchus</taxon>
    </lineage>
</organism>
<dbReference type="GO" id="GO:0030170">
    <property type="term" value="F:pyridoxal phosphate binding"/>
    <property type="evidence" value="ECO:0007669"/>
    <property type="project" value="InterPro"/>
</dbReference>
<sequence>MSPLKEGIKNEILNVSENIECEIEGNILAFDVVKVFPHNSGEIVVMAVCRRSFSLTWDDRSDTVTMYTARLNARPSEYYCYFNNSAINVSFLPICAEYQKLCQVREEVCKALDLPIEKVELSMGMSADYEQAIELGSTNVRVGSTIFGLRNKPPSKDVLEEAAEQAKENNQDVKSQDGSAADKQATGMKNLAI</sequence>
<dbReference type="InterPro" id="IPR011078">
    <property type="entry name" value="PyrdxlP_homeostasis"/>
</dbReference>
<reference evidence="3 4" key="1">
    <citation type="journal article" date="2021" name="Elife">
        <title>Chloroplast acquisition without the gene transfer in kleptoplastic sea slugs, Plakobranchus ocellatus.</title>
        <authorList>
            <person name="Maeda T."/>
            <person name="Takahashi S."/>
            <person name="Yoshida T."/>
            <person name="Shimamura S."/>
            <person name="Takaki Y."/>
            <person name="Nagai Y."/>
            <person name="Toyoda A."/>
            <person name="Suzuki Y."/>
            <person name="Arimoto A."/>
            <person name="Ishii H."/>
            <person name="Satoh N."/>
            <person name="Nishiyama T."/>
            <person name="Hasebe M."/>
            <person name="Maruyama T."/>
            <person name="Minagawa J."/>
            <person name="Obokata J."/>
            <person name="Shigenobu S."/>
        </authorList>
    </citation>
    <scope>NUCLEOTIDE SEQUENCE [LARGE SCALE GENOMIC DNA]</scope>
</reference>
<dbReference type="PANTHER" id="PTHR10146">
    <property type="entry name" value="PROLINE SYNTHETASE CO-TRANSCRIBED BACTERIAL HOMOLOG PROTEIN"/>
    <property type="match status" value="1"/>
</dbReference>
<keyword evidence="1" id="KW-0663">Pyridoxal phosphate</keyword>
<dbReference type="SUPFAM" id="SSF51419">
    <property type="entry name" value="PLP-binding barrel"/>
    <property type="match status" value="1"/>
</dbReference>
<keyword evidence="4" id="KW-1185">Reference proteome</keyword>
<dbReference type="EMBL" id="BLXT01005617">
    <property type="protein sequence ID" value="GFO24580.1"/>
    <property type="molecule type" value="Genomic_DNA"/>
</dbReference>
<gene>
    <name evidence="3" type="ORF">PoB_005108500</name>
</gene>
<feature type="compositionally biased region" description="Basic and acidic residues" evidence="2">
    <location>
        <begin position="160"/>
        <end position="175"/>
    </location>
</feature>
<evidence type="ECO:0000313" key="3">
    <source>
        <dbReference type="EMBL" id="GFO24580.1"/>
    </source>
</evidence>
<dbReference type="AlphaFoldDB" id="A0AAV4BVT9"/>
<dbReference type="InterPro" id="IPR029066">
    <property type="entry name" value="PLP-binding_barrel"/>
</dbReference>
<feature type="region of interest" description="Disordered" evidence="2">
    <location>
        <begin position="160"/>
        <end position="193"/>
    </location>
</feature>
<dbReference type="PANTHER" id="PTHR10146:SF14">
    <property type="entry name" value="PYRIDOXAL PHOSPHATE HOMEOSTASIS PROTEIN"/>
    <property type="match status" value="1"/>
</dbReference>
<evidence type="ECO:0000256" key="1">
    <source>
        <dbReference type="ARBA" id="ARBA00022898"/>
    </source>
</evidence>
<dbReference type="Proteomes" id="UP000735302">
    <property type="component" value="Unassembled WGS sequence"/>
</dbReference>
<comment type="caution">
    <text evidence="3">The sequence shown here is derived from an EMBL/GenBank/DDBJ whole genome shotgun (WGS) entry which is preliminary data.</text>
</comment>
<protein>
    <submittedName>
        <fullName evidence="3">Proline synthase co-transcribed bacterial protein</fullName>
    </submittedName>
</protein>
<accession>A0AAV4BVT9</accession>
<name>A0AAV4BVT9_9GAST</name>
<evidence type="ECO:0000313" key="4">
    <source>
        <dbReference type="Proteomes" id="UP000735302"/>
    </source>
</evidence>
<evidence type="ECO:0000256" key="2">
    <source>
        <dbReference type="SAM" id="MobiDB-lite"/>
    </source>
</evidence>
<proteinExistence type="predicted"/>